<reference evidence="1" key="1">
    <citation type="submission" date="2023-04" db="EMBL/GenBank/DDBJ databases">
        <authorList>
            <person name="Vijverberg K."/>
            <person name="Xiong W."/>
            <person name="Schranz E."/>
        </authorList>
    </citation>
    <scope>NUCLEOTIDE SEQUENCE</scope>
</reference>
<keyword evidence="2" id="KW-1185">Reference proteome</keyword>
<accession>A0AA35YCY0</accession>
<organism evidence="1 2">
    <name type="scientific">Lactuca saligna</name>
    <name type="common">Willowleaf lettuce</name>
    <dbReference type="NCBI Taxonomy" id="75948"/>
    <lineage>
        <taxon>Eukaryota</taxon>
        <taxon>Viridiplantae</taxon>
        <taxon>Streptophyta</taxon>
        <taxon>Embryophyta</taxon>
        <taxon>Tracheophyta</taxon>
        <taxon>Spermatophyta</taxon>
        <taxon>Magnoliopsida</taxon>
        <taxon>eudicotyledons</taxon>
        <taxon>Gunneridae</taxon>
        <taxon>Pentapetalae</taxon>
        <taxon>asterids</taxon>
        <taxon>campanulids</taxon>
        <taxon>Asterales</taxon>
        <taxon>Asteraceae</taxon>
        <taxon>Cichorioideae</taxon>
        <taxon>Cichorieae</taxon>
        <taxon>Lactucinae</taxon>
        <taxon>Lactuca</taxon>
    </lineage>
</organism>
<dbReference type="Proteomes" id="UP001177003">
    <property type="component" value="Chromosome 2"/>
</dbReference>
<protein>
    <submittedName>
        <fullName evidence="1">Uncharacterized protein</fullName>
    </submittedName>
</protein>
<dbReference type="EMBL" id="OX465078">
    <property type="protein sequence ID" value="CAI9270782.1"/>
    <property type="molecule type" value="Genomic_DNA"/>
</dbReference>
<evidence type="ECO:0000313" key="1">
    <source>
        <dbReference type="EMBL" id="CAI9270782.1"/>
    </source>
</evidence>
<sequence length="103" mass="11821">MLKSQELQLQHKLDVMSKNNELQVKAQSGTFNSEIKELRMVLKERHGLFIQDVKTIREGVNSKLEEFKVDVAKEIKELNTIYSSLLSNVDIVAGAVTQVVEWY</sequence>
<dbReference type="AlphaFoldDB" id="A0AA35YCY0"/>
<proteinExistence type="predicted"/>
<evidence type="ECO:0000313" key="2">
    <source>
        <dbReference type="Proteomes" id="UP001177003"/>
    </source>
</evidence>
<gene>
    <name evidence="1" type="ORF">LSALG_LOCUS11077</name>
</gene>
<name>A0AA35YCY0_LACSI</name>